<evidence type="ECO:0000313" key="3">
    <source>
        <dbReference type="Proteomes" id="UP000288178"/>
    </source>
</evidence>
<dbReference type="AlphaFoldDB" id="A0A3S2VXS3"/>
<evidence type="ECO:0008006" key="4">
    <source>
        <dbReference type="Google" id="ProtNLM"/>
    </source>
</evidence>
<name>A0A3S2VXS3_9BURK</name>
<protein>
    <recommendedName>
        <fullName evidence="4">S9 family peptidase</fullName>
    </recommendedName>
</protein>
<evidence type="ECO:0000256" key="1">
    <source>
        <dbReference type="SAM" id="MobiDB-lite"/>
    </source>
</evidence>
<reference evidence="2 3" key="1">
    <citation type="submission" date="2019-01" db="EMBL/GenBank/DDBJ databases">
        <authorList>
            <person name="Chen W.-M."/>
        </authorList>
    </citation>
    <scope>NUCLEOTIDE SEQUENCE [LARGE SCALE GENOMIC DNA]</scope>
    <source>
        <strain evidence="2 3">ICH-3</strain>
    </source>
</reference>
<organism evidence="2 3">
    <name type="scientific">Rubrivivax albus</name>
    <dbReference type="NCBI Taxonomy" id="2499835"/>
    <lineage>
        <taxon>Bacteria</taxon>
        <taxon>Pseudomonadati</taxon>
        <taxon>Pseudomonadota</taxon>
        <taxon>Betaproteobacteria</taxon>
        <taxon>Burkholderiales</taxon>
        <taxon>Sphaerotilaceae</taxon>
        <taxon>Rubrivivax</taxon>
    </lineage>
</organism>
<sequence length="159" mass="16330">MTSFIGARWLAPDATRVLVLAGDDPASPSTLFGVEVDTPTTRDRLSPDGPAGPQGVDPMVLSPDGVTVAFRGDLQTANLGQVLQAATPGVSARSPDIAGATVQADFAVASDGRSVAYRTDLRQTGQFELQASRLSEPGVAETLSGTLAPGEQVKALAVR</sequence>
<gene>
    <name evidence="2" type="ORF">ENE75_07200</name>
</gene>
<proteinExistence type="predicted"/>
<dbReference type="SUPFAM" id="SSF82171">
    <property type="entry name" value="DPP6 N-terminal domain-like"/>
    <property type="match status" value="1"/>
</dbReference>
<feature type="region of interest" description="Disordered" evidence="1">
    <location>
        <begin position="30"/>
        <end position="59"/>
    </location>
</feature>
<keyword evidence="3" id="KW-1185">Reference proteome</keyword>
<dbReference type="Proteomes" id="UP000288178">
    <property type="component" value="Unassembled WGS sequence"/>
</dbReference>
<dbReference type="RefSeq" id="WP_128197307.1">
    <property type="nucleotide sequence ID" value="NZ_SACT01000002.1"/>
</dbReference>
<comment type="caution">
    <text evidence="2">The sequence shown here is derived from an EMBL/GenBank/DDBJ whole genome shotgun (WGS) entry which is preliminary data.</text>
</comment>
<evidence type="ECO:0000313" key="2">
    <source>
        <dbReference type="EMBL" id="RVT52236.1"/>
    </source>
</evidence>
<accession>A0A3S2VXS3</accession>
<dbReference type="EMBL" id="SACT01000002">
    <property type="protein sequence ID" value="RVT52236.1"/>
    <property type="molecule type" value="Genomic_DNA"/>
</dbReference>